<evidence type="ECO:0000313" key="8">
    <source>
        <dbReference type="EMBL" id="WEL39653.1"/>
    </source>
</evidence>
<reference evidence="8 10" key="2">
    <citation type="submission" date="2023-02" db="EMBL/GenBank/DDBJ databases">
        <title>Encephalitozoon hellem ATCC 50451 complete genome.</title>
        <authorList>
            <person name="Mascarenhas dos Santos A.C."/>
            <person name="Julian A.T."/>
            <person name="Pombert J.-F."/>
        </authorList>
    </citation>
    <scope>NUCLEOTIDE SEQUENCE [LARGE SCALE GENOMIC DNA]</scope>
    <source>
        <strain evidence="8 10">ATCC 50451</strain>
    </source>
</reference>
<dbReference type="PIRSF" id="PIRSF003352">
    <property type="entry name" value="MAK16"/>
    <property type="match status" value="1"/>
</dbReference>
<sequence>MSDESIWRNIGGDGYCSFKMKTEEDTLCRNQNNVTGICNRFSCPLANSKYATVRAVGEELFLFVKEPERVHVPRDVYEEIKLSSNYEEALKQIEENLEFWDEKIIHKCKQKLSKLTQYLRRLEYFKEHGRTEYMVRKKRMNRREKLRALKTLNKINFEKNIGDELMLRLESGIYGTELRDRFYLANKEALERERKQSRKKRYVADLEESDAMFETDTEHQDIKKKTKKKATMKW</sequence>
<protein>
    <recommendedName>
        <fullName evidence="4">Protein MAK16</fullName>
    </recommendedName>
</protein>
<dbReference type="EMBL" id="CP075156">
    <property type="protein sequence ID" value="UTX44162.1"/>
    <property type="molecule type" value="Genomic_DNA"/>
</dbReference>
<dbReference type="Proteomes" id="UP001059546">
    <property type="component" value="Chromosome X"/>
</dbReference>
<evidence type="ECO:0000313" key="7">
    <source>
        <dbReference type="EMBL" id="UTX44162.1"/>
    </source>
</evidence>
<feature type="region of interest" description="Disordered" evidence="5">
    <location>
        <begin position="215"/>
        <end position="234"/>
    </location>
</feature>
<dbReference type="AlphaFoldDB" id="A0A9Q9CBG7"/>
<comment type="subcellular location">
    <subcellularLocation>
        <location evidence="1">Nucleus</location>
    </subcellularLocation>
</comment>
<dbReference type="GO" id="GO:0000470">
    <property type="term" value="P:maturation of LSU-rRNA"/>
    <property type="evidence" value="ECO:0007669"/>
    <property type="project" value="TreeGrafter"/>
</dbReference>
<feature type="compositionally biased region" description="Basic residues" evidence="5">
    <location>
        <begin position="224"/>
        <end position="234"/>
    </location>
</feature>
<gene>
    <name evidence="7" type="ORF">GPU96_10g19520</name>
    <name evidence="8" type="ORF">PFJ87_10g01010</name>
</gene>
<evidence type="ECO:0000313" key="10">
    <source>
        <dbReference type="Proteomes" id="UP001217963"/>
    </source>
</evidence>
<proteinExistence type="inferred from homology"/>
<accession>A0A9Q9CBG7</accession>
<dbReference type="GO" id="GO:0030687">
    <property type="term" value="C:preribosome, large subunit precursor"/>
    <property type="evidence" value="ECO:0007669"/>
    <property type="project" value="TreeGrafter"/>
</dbReference>
<keyword evidence="3 4" id="KW-0539">Nucleus</keyword>
<evidence type="ECO:0000256" key="3">
    <source>
        <dbReference type="ARBA" id="ARBA00023242"/>
    </source>
</evidence>
<dbReference type="GO" id="GO:0005730">
    <property type="term" value="C:nucleolus"/>
    <property type="evidence" value="ECO:0007669"/>
    <property type="project" value="UniProtKB-UniRule"/>
</dbReference>
<dbReference type="GO" id="GO:0000460">
    <property type="term" value="P:maturation of 5.8S rRNA"/>
    <property type="evidence" value="ECO:0007669"/>
    <property type="project" value="TreeGrafter"/>
</dbReference>
<dbReference type="PANTHER" id="PTHR23405:SF4">
    <property type="entry name" value="PROTEIN MAK16 HOMOLOG"/>
    <property type="match status" value="1"/>
</dbReference>
<feature type="domain" description="Ribosomal eL28/Mak16" evidence="6">
    <location>
        <begin position="6"/>
        <end position="118"/>
    </location>
</feature>
<evidence type="ECO:0000313" key="9">
    <source>
        <dbReference type="Proteomes" id="UP001059546"/>
    </source>
</evidence>
<dbReference type="Proteomes" id="UP001217963">
    <property type="component" value="Chromosome X"/>
</dbReference>
<organism evidence="7 9">
    <name type="scientific">Encephalitozoon hellem</name>
    <name type="common">Microsporidian parasite</name>
    <dbReference type="NCBI Taxonomy" id="27973"/>
    <lineage>
        <taxon>Eukaryota</taxon>
        <taxon>Fungi</taxon>
        <taxon>Fungi incertae sedis</taxon>
        <taxon>Microsporidia</taxon>
        <taxon>Unikaryonidae</taxon>
        <taxon>Encephalitozoon</taxon>
    </lineage>
</organism>
<dbReference type="InterPro" id="IPR029004">
    <property type="entry name" value="Ribosomal_eL28/Mak16"/>
</dbReference>
<name>A0A9Q9CBG7_ENCHE</name>
<comment type="similarity">
    <text evidence="2 4">Belongs to the MAK16 family.</text>
</comment>
<dbReference type="Pfam" id="PF04874">
    <property type="entry name" value="Mak16"/>
    <property type="match status" value="1"/>
</dbReference>
<evidence type="ECO:0000259" key="6">
    <source>
        <dbReference type="Pfam" id="PF01778"/>
    </source>
</evidence>
<dbReference type="Gene3D" id="3.30.390.110">
    <property type="match status" value="1"/>
</dbReference>
<dbReference type="PANTHER" id="PTHR23405">
    <property type="entry name" value="MAINTENANCE OF KILLER 16 MAK16 PROTEIN-RELATED"/>
    <property type="match status" value="1"/>
</dbReference>
<evidence type="ECO:0000256" key="2">
    <source>
        <dbReference type="ARBA" id="ARBA00005514"/>
    </source>
</evidence>
<dbReference type="InterPro" id="IPR006958">
    <property type="entry name" value="Mak16"/>
</dbReference>
<reference evidence="7" key="1">
    <citation type="submission" date="2021-05" db="EMBL/GenBank/DDBJ databases">
        <title>Encephalitozoon hellem ATCC 50604 Complete Genome.</title>
        <authorList>
            <person name="Mascarenhas dos Santos A.C."/>
            <person name="Julian A.T."/>
            <person name="Pombert J.-F."/>
        </authorList>
    </citation>
    <scope>NUCLEOTIDE SEQUENCE</scope>
    <source>
        <strain evidence="7">ATCC 50604</strain>
    </source>
</reference>
<dbReference type="OrthoDB" id="10251342at2759"/>
<dbReference type="Pfam" id="PF01778">
    <property type="entry name" value="Ribosomal_L28e"/>
    <property type="match status" value="1"/>
</dbReference>
<dbReference type="EMBL" id="CP119071">
    <property type="protein sequence ID" value="WEL39653.1"/>
    <property type="molecule type" value="Genomic_DNA"/>
</dbReference>
<evidence type="ECO:0000256" key="4">
    <source>
        <dbReference type="PIRNR" id="PIRNR003352"/>
    </source>
</evidence>
<evidence type="ECO:0000256" key="5">
    <source>
        <dbReference type="SAM" id="MobiDB-lite"/>
    </source>
</evidence>
<evidence type="ECO:0000256" key="1">
    <source>
        <dbReference type="ARBA" id="ARBA00004123"/>
    </source>
</evidence>
<keyword evidence="10" id="KW-1185">Reference proteome</keyword>